<dbReference type="InterPro" id="IPR027417">
    <property type="entry name" value="P-loop_NTPase"/>
</dbReference>
<dbReference type="InterPro" id="IPR001650">
    <property type="entry name" value="Helicase_C-like"/>
</dbReference>
<comment type="caution">
    <text evidence="9">The sequence shown here is derived from an EMBL/GenBank/DDBJ whole genome shotgun (WGS) entry which is preliminary data.</text>
</comment>
<dbReference type="GO" id="GO:0005829">
    <property type="term" value="C:cytosol"/>
    <property type="evidence" value="ECO:0007669"/>
    <property type="project" value="TreeGrafter"/>
</dbReference>
<dbReference type="PANTHER" id="PTHR47959:SF24">
    <property type="entry name" value="ATP-DEPENDENT RNA HELICASE"/>
    <property type="match status" value="1"/>
</dbReference>
<dbReference type="InterPro" id="IPR014014">
    <property type="entry name" value="RNA_helicase_DEAD_Q_motif"/>
</dbReference>
<dbReference type="CDD" id="cd17955">
    <property type="entry name" value="DEADc_DDX49"/>
    <property type="match status" value="1"/>
</dbReference>
<protein>
    <recommendedName>
        <fullName evidence="11">RNA helicase</fullName>
    </recommendedName>
</protein>
<name>A0A024GTF0_9STRA</name>
<dbReference type="GO" id="GO:0003676">
    <property type="term" value="F:nucleic acid binding"/>
    <property type="evidence" value="ECO:0007669"/>
    <property type="project" value="InterPro"/>
</dbReference>
<dbReference type="OrthoDB" id="10261904at2759"/>
<keyword evidence="2" id="KW-0378">Hydrolase</keyword>
<evidence type="ECO:0000259" key="8">
    <source>
        <dbReference type="PROSITE" id="PS51195"/>
    </source>
</evidence>
<evidence type="ECO:0000313" key="10">
    <source>
        <dbReference type="Proteomes" id="UP000053237"/>
    </source>
</evidence>
<reference evidence="9 10" key="1">
    <citation type="submission" date="2012-05" db="EMBL/GenBank/DDBJ databases">
        <title>Recombination and specialization in a pathogen metapopulation.</title>
        <authorList>
            <person name="Gardiner A."/>
            <person name="Kemen E."/>
            <person name="Schultz-Larsen T."/>
            <person name="MacLean D."/>
            <person name="Van Oosterhout C."/>
            <person name="Jones J.D.G."/>
        </authorList>
    </citation>
    <scope>NUCLEOTIDE SEQUENCE [LARGE SCALE GENOMIC DNA]</scope>
    <source>
        <strain evidence="9 10">Ac Nc2</strain>
    </source>
</reference>
<dbReference type="InParanoid" id="A0A024GTF0"/>
<dbReference type="PROSITE" id="PS51192">
    <property type="entry name" value="HELICASE_ATP_BIND_1"/>
    <property type="match status" value="1"/>
</dbReference>
<evidence type="ECO:0000256" key="5">
    <source>
        <dbReference type="PROSITE-ProRule" id="PRU00552"/>
    </source>
</evidence>
<dbReference type="InterPro" id="IPR014001">
    <property type="entry name" value="Helicase_ATP-bd"/>
</dbReference>
<evidence type="ECO:0000256" key="4">
    <source>
        <dbReference type="ARBA" id="ARBA00022840"/>
    </source>
</evidence>
<dbReference type="Gene3D" id="3.40.50.300">
    <property type="entry name" value="P-loop containing nucleotide triphosphate hydrolases"/>
    <property type="match status" value="2"/>
</dbReference>
<feature type="domain" description="Helicase ATP-binding" evidence="6">
    <location>
        <begin position="74"/>
        <end position="247"/>
    </location>
</feature>
<feature type="domain" description="Helicase C-terminal" evidence="7">
    <location>
        <begin position="301"/>
        <end position="452"/>
    </location>
</feature>
<dbReference type="PANTHER" id="PTHR47959">
    <property type="entry name" value="ATP-DEPENDENT RNA HELICASE RHLE-RELATED"/>
    <property type="match status" value="1"/>
</dbReference>
<keyword evidence="10" id="KW-1185">Reference proteome</keyword>
<evidence type="ECO:0000259" key="6">
    <source>
        <dbReference type="PROSITE" id="PS51192"/>
    </source>
</evidence>
<dbReference type="Pfam" id="PF00270">
    <property type="entry name" value="DEAD"/>
    <property type="match status" value="1"/>
</dbReference>
<dbReference type="SUPFAM" id="SSF52540">
    <property type="entry name" value="P-loop containing nucleoside triphosphate hydrolases"/>
    <property type="match status" value="2"/>
</dbReference>
<accession>A0A024GTF0</accession>
<sequence length="503" mass="56059">MSVLFATRKRARRVVDNDKKNGIAKHDQKCLVRETHTATSIMESFENLGINTWLVQKCSQIGMIKPTPVQKYCIPAILDGRDVLGVAQTGSGKTAAFALPILHSLSKDPYGPFAVILTPTRELAFQIADQINIFGTFTGARCAVIVGGMDMLEQKMKLQQQPHIIIATPGRLHDHLMHPDAPNLSLVKFLVLDEADQLLEESYKKDLAYIIGQLPSSENRQTLYFTATSTEELARIAGADSFSFDGTPPIKTRDVLEQYYLFFPQQIKMTYLMYLLLSLTPQLDETNLNQKKKYSKQSAKSIQKVLESVDPSSQAAKSVIVFVSKCQTCELIGEVSRELSLNCVTLHSMMSQSRRLAALGKFTSGFVQILISTDVASRGLDIPAVDVVIHFDLPRVASAYIHRVGRTCRTGGRGRSISLVTQHDIALLQHLETNVGKKMDNYEASAKEEDVLKLLNDVSVATRCAKLKLYERGFEDKVRERKARRLEQNGRVSQRNSAHSATD</sequence>
<evidence type="ECO:0000256" key="2">
    <source>
        <dbReference type="ARBA" id="ARBA00022801"/>
    </source>
</evidence>
<evidence type="ECO:0008006" key="11">
    <source>
        <dbReference type="Google" id="ProtNLM"/>
    </source>
</evidence>
<dbReference type="SMART" id="SM00487">
    <property type="entry name" value="DEXDc"/>
    <property type="match status" value="1"/>
</dbReference>
<dbReference type="GO" id="GO:0016787">
    <property type="term" value="F:hydrolase activity"/>
    <property type="evidence" value="ECO:0007669"/>
    <property type="project" value="UniProtKB-KW"/>
</dbReference>
<gene>
    <name evidence="9" type="ORF">BN9_115800</name>
</gene>
<dbReference type="SMART" id="SM00490">
    <property type="entry name" value="HELICc"/>
    <property type="match status" value="1"/>
</dbReference>
<dbReference type="InterPro" id="IPR050079">
    <property type="entry name" value="DEAD_box_RNA_helicase"/>
</dbReference>
<dbReference type="InterPro" id="IPR011545">
    <property type="entry name" value="DEAD/DEAH_box_helicase_dom"/>
</dbReference>
<dbReference type="GO" id="GO:0005524">
    <property type="term" value="F:ATP binding"/>
    <property type="evidence" value="ECO:0007669"/>
    <property type="project" value="UniProtKB-KW"/>
</dbReference>
<feature type="short sequence motif" description="Q motif" evidence="5">
    <location>
        <begin position="43"/>
        <end position="71"/>
    </location>
</feature>
<feature type="domain" description="DEAD-box RNA helicase Q" evidence="8">
    <location>
        <begin position="43"/>
        <end position="71"/>
    </location>
</feature>
<keyword evidence="4" id="KW-0067">ATP-binding</keyword>
<dbReference type="Pfam" id="PF00271">
    <property type="entry name" value="Helicase_C"/>
    <property type="match status" value="1"/>
</dbReference>
<dbReference type="CDD" id="cd18787">
    <property type="entry name" value="SF2_C_DEAD"/>
    <property type="match status" value="1"/>
</dbReference>
<evidence type="ECO:0000256" key="3">
    <source>
        <dbReference type="ARBA" id="ARBA00022806"/>
    </source>
</evidence>
<evidence type="ECO:0000259" key="7">
    <source>
        <dbReference type="PROSITE" id="PS51194"/>
    </source>
</evidence>
<proteinExistence type="predicted"/>
<dbReference type="STRING" id="65357.A0A024GTF0"/>
<keyword evidence="1" id="KW-0547">Nucleotide-binding</keyword>
<dbReference type="EMBL" id="CAIX01000388">
    <property type="protein sequence ID" value="CCI50068.1"/>
    <property type="molecule type" value="Genomic_DNA"/>
</dbReference>
<dbReference type="AlphaFoldDB" id="A0A024GTF0"/>
<dbReference type="Proteomes" id="UP000053237">
    <property type="component" value="Unassembled WGS sequence"/>
</dbReference>
<dbReference type="GO" id="GO:0003724">
    <property type="term" value="F:RNA helicase activity"/>
    <property type="evidence" value="ECO:0007669"/>
    <property type="project" value="InterPro"/>
</dbReference>
<keyword evidence="3" id="KW-0347">Helicase</keyword>
<dbReference type="PROSITE" id="PS51194">
    <property type="entry name" value="HELICASE_CTER"/>
    <property type="match status" value="1"/>
</dbReference>
<evidence type="ECO:0000256" key="1">
    <source>
        <dbReference type="ARBA" id="ARBA00022741"/>
    </source>
</evidence>
<dbReference type="PROSITE" id="PS51195">
    <property type="entry name" value="Q_MOTIF"/>
    <property type="match status" value="1"/>
</dbReference>
<organism evidence="9 10">
    <name type="scientific">Albugo candida</name>
    <dbReference type="NCBI Taxonomy" id="65357"/>
    <lineage>
        <taxon>Eukaryota</taxon>
        <taxon>Sar</taxon>
        <taxon>Stramenopiles</taxon>
        <taxon>Oomycota</taxon>
        <taxon>Peronosporomycetes</taxon>
        <taxon>Albuginales</taxon>
        <taxon>Albuginaceae</taxon>
        <taxon>Albugo</taxon>
    </lineage>
</organism>
<evidence type="ECO:0000313" key="9">
    <source>
        <dbReference type="EMBL" id="CCI50068.1"/>
    </source>
</evidence>